<keyword evidence="3" id="KW-1185">Reference proteome</keyword>
<dbReference type="InterPro" id="IPR011006">
    <property type="entry name" value="CheY-like_superfamily"/>
</dbReference>
<dbReference type="Gene3D" id="3.40.50.2300">
    <property type="match status" value="1"/>
</dbReference>
<feature type="domain" description="PatA-like N-terminal" evidence="1">
    <location>
        <begin position="131"/>
        <end position="240"/>
    </location>
</feature>
<name>A0ABP9VEC4_9DEIO</name>
<reference evidence="2 3" key="1">
    <citation type="submission" date="2024-02" db="EMBL/GenBank/DDBJ databases">
        <title>Deinococcus xinjiangensis NBRC 107630.</title>
        <authorList>
            <person name="Ichikawa N."/>
            <person name="Katano-Makiyama Y."/>
            <person name="Hidaka K."/>
        </authorList>
    </citation>
    <scope>NUCLEOTIDE SEQUENCE [LARGE SCALE GENOMIC DNA]</scope>
    <source>
        <strain evidence="2 3">NBRC 107630</strain>
    </source>
</reference>
<dbReference type="InterPro" id="IPR025497">
    <property type="entry name" value="PatA-like_N"/>
</dbReference>
<organism evidence="2 3">
    <name type="scientific">Deinococcus xinjiangensis</name>
    <dbReference type="NCBI Taxonomy" id="457454"/>
    <lineage>
        <taxon>Bacteria</taxon>
        <taxon>Thermotogati</taxon>
        <taxon>Deinococcota</taxon>
        <taxon>Deinococci</taxon>
        <taxon>Deinococcales</taxon>
        <taxon>Deinococcaceae</taxon>
        <taxon>Deinococcus</taxon>
    </lineage>
</organism>
<evidence type="ECO:0000259" key="1">
    <source>
        <dbReference type="Pfam" id="PF14332"/>
    </source>
</evidence>
<protein>
    <recommendedName>
        <fullName evidence="1">PatA-like N-terminal domain-containing protein</fullName>
    </recommendedName>
</protein>
<accession>A0ABP9VEC4</accession>
<dbReference type="EMBL" id="BAABRN010000055">
    <property type="protein sequence ID" value="GAA5503565.1"/>
    <property type="molecule type" value="Genomic_DNA"/>
</dbReference>
<sequence>MKTILTIIKDQSRAQMYEHLARFAGAQIIHAEGALHALTQVERSNIDVVICEAQMDDMSGEEFRMVVHEEIKTSLVPVFILPDAEQLAGKASLEDAAPCGPELLRQVLQVIGVEPQHFPAPMNHDLRPQLQGNLDQFSLADFLNWVAEMGFHGHWMVGVQDAGGHERSAHLLMDAGNIVYAEFAGHVGKAALFALLRAIHQFPQTSFRFYKTDDQLRVRSADMQKSTSRLLMELAVDLDHLSAQHSHN</sequence>
<evidence type="ECO:0000313" key="2">
    <source>
        <dbReference type="EMBL" id="GAA5503565.1"/>
    </source>
</evidence>
<dbReference type="Proteomes" id="UP001458946">
    <property type="component" value="Unassembled WGS sequence"/>
</dbReference>
<dbReference type="SUPFAM" id="SSF52172">
    <property type="entry name" value="CheY-like"/>
    <property type="match status" value="1"/>
</dbReference>
<gene>
    <name evidence="2" type="ORF">Dxin01_03324</name>
</gene>
<dbReference type="Pfam" id="PF14332">
    <property type="entry name" value="DUF4388"/>
    <property type="match status" value="1"/>
</dbReference>
<comment type="caution">
    <text evidence="2">The sequence shown here is derived from an EMBL/GenBank/DDBJ whole genome shotgun (WGS) entry which is preliminary data.</text>
</comment>
<dbReference type="RefSeq" id="WP_353543538.1">
    <property type="nucleotide sequence ID" value="NZ_BAABRN010000055.1"/>
</dbReference>
<evidence type="ECO:0000313" key="3">
    <source>
        <dbReference type="Proteomes" id="UP001458946"/>
    </source>
</evidence>
<proteinExistence type="predicted"/>